<evidence type="ECO:0000313" key="3">
    <source>
        <dbReference type="Proteomes" id="UP000051952"/>
    </source>
</evidence>
<dbReference type="AlphaFoldDB" id="A0A0S4JSK3"/>
<proteinExistence type="predicted"/>
<reference evidence="3" key="1">
    <citation type="submission" date="2015-09" db="EMBL/GenBank/DDBJ databases">
        <authorList>
            <consortium name="Pathogen Informatics"/>
        </authorList>
    </citation>
    <scope>NUCLEOTIDE SEQUENCE [LARGE SCALE GENOMIC DNA]</scope>
    <source>
        <strain evidence="3">Lake Konstanz</strain>
    </source>
</reference>
<keyword evidence="3" id="KW-1185">Reference proteome</keyword>
<evidence type="ECO:0000313" key="2">
    <source>
        <dbReference type="EMBL" id="CUG92316.1"/>
    </source>
</evidence>
<accession>A0A0S4JSK3</accession>
<organism evidence="2 3">
    <name type="scientific">Bodo saltans</name>
    <name type="common">Flagellated protozoan</name>
    <dbReference type="NCBI Taxonomy" id="75058"/>
    <lineage>
        <taxon>Eukaryota</taxon>
        <taxon>Discoba</taxon>
        <taxon>Euglenozoa</taxon>
        <taxon>Kinetoplastea</taxon>
        <taxon>Metakinetoplastina</taxon>
        <taxon>Eubodonida</taxon>
        <taxon>Bodonidae</taxon>
        <taxon>Bodo</taxon>
    </lineage>
</organism>
<name>A0A0S4JSK3_BODSA</name>
<feature type="compositionally biased region" description="Low complexity" evidence="1">
    <location>
        <begin position="21"/>
        <end position="32"/>
    </location>
</feature>
<dbReference type="EMBL" id="CYKH01002031">
    <property type="protein sequence ID" value="CUG92316.1"/>
    <property type="molecule type" value="Genomic_DNA"/>
</dbReference>
<protein>
    <submittedName>
        <fullName evidence="2">GPI-anchored surface protein, putative</fullName>
    </submittedName>
</protein>
<gene>
    <name evidence="2" type="ORF">BSAL_36670</name>
</gene>
<evidence type="ECO:0000256" key="1">
    <source>
        <dbReference type="SAM" id="MobiDB-lite"/>
    </source>
</evidence>
<feature type="compositionally biased region" description="Polar residues" evidence="1">
    <location>
        <begin position="412"/>
        <end position="429"/>
    </location>
</feature>
<dbReference type="VEuPathDB" id="TriTrypDB:BSAL_36670"/>
<feature type="region of interest" description="Disordered" evidence="1">
    <location>
        <begin position="966"/>
        <end position="989"/>
    </location>
</feature>
<feature type="region of interest" description="Disordered" evidence="1">
    <location>
        <begin position="805"/>
        <end position="843"/>
    </location>
</feature>
<dbReference type="Proteomes" id="UP000051952">
    <property type="component" value="Unassembled WGS sequence"/>
</dbReference>
<feature type="region of interest" description="Disordered" evidence="1">
    <location>
        <begin position="21"/>
        <end position="49"/>
    </location>
</feature>
<feature type="region of interest" description="Disordered" evidence="1">
    <location>
        <begin position="871"/>
        <end position="891"/>
    </location>
</feature>
<feature type="compositionally biased region" description="Basic residues" evidence="1">
    <location>
        <begin position="430"/>
        <end position="439"/>
    </location>
</feature>
<feature type="region of interest" description="Disordered" evidence="1">
    <location>
        <begin position="412"/>
        <end position="459"/>
    </location>
</feature>
<feature type="region of interest" description="Disordered" evidence="1">
    <location>
        <begin position="118"/>
        <end position="148"/>
    </location>
</feature>
<sequence length="1017" mass="109701">MRPNTIRVRDAVLTMCCGSSSSATHSSSSSSSLNTQEAATQSPQPPPSLAALQQASLDRWWNVAHVMCRLLGTRQFLSVLLESGALWSQGDHVVRPIPVTKCPTTTLDQSAEAAAPITTTTKQRGGRPPKNPPAQSTVTADVGKPMSKRPSKYEHVLLDDAHDSTAATVTFESWRAAVSSSMPQASARQYLIGSFLKISGFFDRHTSALQEHSLATRQDPMTASLASTQGLSISHEHDAPLRELERTADRMFPFQSGRDYFFEMLKHANMAHALVVSTMISDAVVEATAAQQGDSRIGLVMPSPCYLLDFLALQHGARLEVSHVGPPRVNAVGADVWRTAVKTHSLRVVGDGVSLNNGAIGIVAVHLDNNGGASVAGGHHKARFVGLEGAHVKVLAFSANDVLLAAGGVNQHASPTATTSNEQDASQNVPHRKASRGGYHRTNITGLGGRGVSTTRGRGIPTPAAVSFNVDLEDLRDRVVHEARLPDPSVNVRRNASVASRLAGSGGGGGILSRDVLEPRRRLTRHTSRLIAMHQMDHPAAAVSAHNNNNNTNDASSSSDEGDVIIEGIGATAGSRPNSYELDPHRLSGEAQLSTVRMMMCFAVRVAAELPKHVPLPNYKAEDGTESSHAAPPVPIDARAALVALLVLHMLPTSKFSEVTRLASPEIAWLVVERILMHNQLCFCEAGLTAAGYALTLVEPSAMALPLWYALLVGLHHRKLLWQTAVKPEVNTDTTGGSAQMYGSFSKLWELWQTHVMQHPLLPSVFHESVWGLLDRLGVDNKPSSQQTATNRTASGTGIVKLKSEKKISLKAPPPVTQQPTSAGDISWDPKHHPPRSPTVSEASVVEVEHFLVRDEGRPHTRRTAAALALQRQLQQQQQHNRRGESEESVVSVMVEESASGRLMPLHRKRGRAASAAKGRPSVVDVWGRRRGGIKREGGDLPSPSLSDVLVHETLSKIDLEGDAKSVASSTFSMKQEEEIEDHQEEKDADTTASWVQRCHALWLYLATSATEIRPVV</sequence>